<dbReference type="PRINTS" id="PR00722">
    <property type="entry name" value="CHYMOTRYPSIN"/>
</dbReference>
<evidence type="ECO:0000256" key="2">
    <source>
        <dbReference type="SAM" id="SignalP"/>
    </source>
</evidence>
<dbReference type="PROSITE" id="PS50240">
    <property type="entry name" value="TRYPSIN_DOM"/>
    <property type="match status" value="1"/>
</dbReference>
<dbReference type="PANTHER" id="PTHR24257:SF15">
    <property type="entry name" value="MYELOBLASTIN"/>
    <property type="match status" value="1"/>
</dbReference>
<gene>
    <name evidence="4" type="ORF">BaRGS_00022401</name>
</gene>
<dbReference type="PANTHER" id="PTHR24257">
    <property type="entry name" value="CHYMOTRYPSIN-LIKE ELASTASE FAMILY MEMBER"/>
    <property type="match status" value="1"/>
</dbReference>
<keyword evidence="5" id="KW-1185">Reference proteome</keyword>
<proteinExistence type="predicted"/>
<evidence type="ECO:0000313" key="4">
    <source>
        <dbReference type="EMBL" id="KAK7486353.1"/>
    </source>
</evidence>
<dbReference type="EMBL" id="JACVVK020000180">
    <property type="protein sequence ID" value="KAK7486353.1"/>
    <property type="molecule type" value="Genomic_DNA"/>
</dbReference>
<dbReference type="CDD" id="cd00190">
    <property type="entry name" value="Tryp_SPc"/>
    <property type="match status" value="1"/>
</dbReference>
<evidence type="ECO:0000259" key="3">
    <source>
        <dbReference type="PROSITE" id="PS50240"/>
    </source>
</evidence>
<evidence type="ECO:0000313" key="5">
    <source>
        <dbReference type="Proteomes" id="UP001519460"/>
    </source>
</evidence>
<dbReference type="InterPro" id="IPR018114">
    <property type="entry name" value="TRYPSIN_HIS"/>
</dbReference>
<dbReference type="Pfam" id="PF00089">
    <property type="entry name" value="Trypsin"/>
    <property type="match status" value="1"/>
</dbReference>
<dbReference type="FunFam" id="2.40.10.10:FF:000004">
    <property type="entry name" value="Tryptase gamma 1"/>
    <property type="match status" value="1"/>
</dbReference>
<keyword evidence="1" id="KW-1015">Disulfide bond</keyword>
<organism evidence="4 5">
    <name type="scientific">Batillaria attramentaria</name>
    <dbReference type="NCBI Taxonomy" id="370345"/>
    <lineage>
        <taxon>Eukaryota</taxon>
        <taxon>Metazoa</taxon>
        <taxon>Spiralia</taxon>
        <taxon>Lophotrochozoa</taxon>
        <taxon>Mollusca</taxon>
        <taxon>Gastropoda</taxon>
        <taxon>Caenogastropoda</taxon>
        <taxon>Sorbeoconcha</taxon>
        <taxon>Cerithioidea</taxon>
        <taxon>Batillariidae</taxon>
        <taxon>Batillaria</taxon>
    </lineage>
</organism>
<dbReference type="AlphaFoldDB" id="A0ABD0KGH8"/>
<protein>
    <recommendedName>
        <fullName evidence="3">Peptidase S1 domain-containing protein</fullName>
    </recommendedName>
</protein>
<dbReference type="InterPro" id="IPR001314">
    <property type="entry name" value="Peptidase_S1A"/>
</dbReference>
<feature type="chain" id="PRO_5044773194" description="Peptidase S1 domain-containing protein" evidence="2">
    <location>
        <begin position="17"/>
        <end position="253"/>
    </location>
</feature>
<feature type="domain" description="Peptidase S1" evidence="3">
    <location>
        <begin position="23"/>
        <end position="251"/>
    </location>
</feature>
<dbReference type="SUPFAM" id="SSF50494">
    <property type="entry name" value="Trypsin-like serine proteases"/>
    <property type="match status" value="1"/>
</dbReference>
<name>A0ABD0KGH8_9CAEN</name>
<dbReference type="InterPro" id="IPR043504">
    <property type="entry name" value="Peptidase_S1_PA_chymotrypsin"/>
</dbReference>
<dbReference type="InterPro" id="IPR050850">
    <property type="entry name" value="Peptidase_S1_Elastase_sf"/>
</dbReference>
<sequence>MLPLFLLASALVFAVGEEVDQHIVNGEIATPHDYPWQLSLQRNGGHICGAVLISNRFAITAAHCVSQSYLTQYRIQCGAHNIQVPESTRQGVSLERITIHPQYNPNGQRPAFPNDIAVLKLASNVILTNECQVANLASGSNTFGGQAGMITGWGRLSGNCHRVGKTLSRLKEGAITVLTTSSCSSIWGSTVSSSFHVCILDQSSSPSYGACNVGNTVVGLASFVASGCLINYPSVYVRVSNYYSWIWNTVNSM</sequence>
<feature type="signal peptide" evidence="2">
    <location>
        <begin position="1"/>
        <end position="16"/>
    </location>
</feature>
<dbReference type="SMART" id="SM00020">
    <property type="entry name" value="Tryp_SPc"/>
    <property type="match status" value="1"/>
</dbReference>
<dbReference type="PROSITE" id="PS00134">
    <property type="entry name" value="TRYPSIN_HIS"/>
    <property type="match status" value="1"/>
</dbReference>
<keyword evidence="2" id="KW-0732">Signal</keyword>
<dbReference type="Gene3D" id="2.40.10.10">
    <property type="entry name" value="Trypsin-like serine proteases"/>
    <property type="match status" value="1"/>
</dbReference>
<dbReference type="InterPro" id="IPR009003">
    <property type="entry name" value="Peptidase_S1_PA"/>
</dbReference>
<evidence type="ECO:0000256" key="1">
    <source>
        <dbReference type="ARBA" id="ARBA00023157"/>
    </source>
</evidence>
<reference evidence="4 5" key="1">
    <citation type="journal article" date="2023" name="Sci. Data">
        <title>Genome assembly of the Korean intertidal mud-creeper Batillaria attramentaria.</title>
        <authorList>
            <person name="Patra A.K."/>
            <person name="Ho P.T."/>
            <person name="Jun S."/>
            <person name="Lee S.J."/>
            <person name="Kim Y."/>
            <person name="Won Y.J."/>
        </authorList>
    </citation>
    <scope>NUCLEOTIDE SEQUENCE [LARGE SCALE GENOMIC DNA]</scope>
    <source>
        <strain evidence="4">Wonlab-2016</strain>
    </source>
</reference>
<dbReference type="Proteomes" id="UP001519460">
    <property type="component" value="Unassembled WGS sequence"/>
</dbReference>
<accession>A0ABD0KGH8</accession>
<dbReference type="InterPro" id="IPR001254">
    <property type="entry name" value="Trypsin_dom"/>
</dbReference>
<comment type="caution">
    <text evidence="4">The sequence shown here is derived from an EMBL/GenBank/DDBJ whole genome shotgun (WGS) entry which is preliminary data.</text>
</comment>